<dbReference type="AlphaFoldDB" id="A0A1V3L2X8"/>
<keyword evidence="1" id="KW-0489">Methyltransferase</keyword>
<dbReference type="GO" id="GO:0032259">
    <property type="term" value="P:methylation"/>
    <property type="evidence" value="ECO:0007669"/>
    <property type="project" value="UniProtKB-KW"/>
</dbReference>
<comment type="caution">
    <text evidence="1">The sequence shown here is derived from an EMBL/GenBank/DDBJ whole genome shotgun (WGS) entry which is preliminary data.</text>
</comment>
<proteinExistence type="predicted"/>
<reference evidence="1 2" key="1">
    <citation type="submission" date="2016-10" db="EMBL/GenBank/DDBJ databases">
        <title>Rodentibacter gen. nov. and new species.</title>
        <authorList>
            <person name="Christensen H."/>
        </authorList>
    </citation>
    <scope>NUCLEOTIDE SEQUENCE [LARGE SCALE GENOMIC DNA]</scope>
    <source>
        <strain evidence="1 2">Ppn157</strain>
    </source>
</reference>
<dbReference type="EMBL" id="MLAH01000051">
    <property type="protein sequence ID" value="OOF84181.1"/>
    <property type="molecule type" value="Genomic_DNA"/>
</dbReference>
<dbReference type="Gene3D" id="3.40.50.150">
    <property type="entry name" value="Vaccinia Virus protein VP39"/>
    <property type="match status" value="1"/>
</dbReference>
<gene>
    <name evidence="1" type="ORF">BKG93_08400</name>
</gene>
<keyword evidence="1" id="KW-0808">Transferase</keyword>
<accession>A0A1V3L2X8</accession>
<dbReference type="InterPro" id="IPR029063">
    <property type="entry name" value="SAM-dependent_MTases_sf"/>
</dbReference>
<dbReference type="SUPFAM" id="SSF53335">
    <property type="entry name" value="S-adenosyl-L-methionine-dependent methyltransferases"/>
    <property type="match status" value="1"/>
</dbReference>
<dbReference type="Proteomes" id="UP000189549">
    <property type="component" value="Unassembled WGS sequence"/>
</dbReference>
<organism evidence="1 2">
    <name type="scientific">Rodentibacter ratti</name>
    <dbReference type="NCBI Taxonomy" id="1906745"/>
    <lineage>
        <taxon>Bacteria</taxon>
        <taxon>Pseudomonadati</taxon>
        <taxon>Pseudomonadota</taxon>
        <taxon>Gammaproteobacteria</taxon>
        <taxon>Pasteurellales</taxon>
        <taxon>Pasteurellaceae</taxon>
        <taxon>Rodentibacter</taxon>
    </lineage>
</organism>
<dbReference type="GO" id="GO:0008168">
    <property type="term" value="F:methyltransferase activity"/>
    <property type="evidence" value="ECO:0007669"/>
    <property type="project" value="UniProtKB-KW"/>
</dbReference>
<protein>
    <submittedName>
        <fullName evidence="1">Methyltransferase</fullName>
    </submittedName>
</protein>
<dbReference type="RefSeq" id="WP_077476651.1">
    <property type="nucleotide sequence ID" value="NZ_MLAH01000051.1"/>
</dbReference>
<evidence type="ECO:0000313" key="2">
    <source>
        <dbReference type="Proteomes" id="UP000189549"/>
    </source>
</evidence>
<name>A0A1V3L2X8_9PAST</name>
<evidence type="ECO:0000313" key="1">
    <source>
        <dbReference type="EMBL" id="OOF84181.1"/>
    </source>
</evidence>
<sequence length="164" mass="19141">MKKLILDACCGSRMFHFDKNNPYVLFADNRKLKTTFKDRGEERNLEISPDVIHDFTDMPYPDKSFKCVIFDPPHLIQGGDNAWLVKKYGKLNQDWRIQLKQGFDECFRVLDDYGTLVFKWNETQIPVSEIIKTIGRQPIIGHKSGKAAKTHWLLFMKMTQPSES</sequence>